<gene>
    <name evidence="2" type="ORF">GHK62_06565</name>
</gene>
<evidence type="ECO:0008006" key="4">
    <source>
        <dbReference type="Google" id="ProtNLM"/>
    </source>
</evidence>
<reference evidence="2 3" key="1">
    <citation type="journal article" date="2013" name="Genome Biol.">
        <title>Comparative genomics of the core and accessory genomes of 48 Sinorhizobium strains comprising five genospecies.</title>
        <authorList>
            <person name="Sugawara M."/>
            <person name="Epstein B."/>
            <person name="Badgley B.D."/>
            <person name="Unno T."/>
            <person name="Xu L."/>
            <person name="Reese J."/>
            <person name="Gyaneshwar P."/>
            <person name="Denny R."/>
            <person name="Mudge J."/>
            <person name="Bharti A.K."/>
            <person name="Farmer A.D."/>
            <person name="May G.D."/>
            <person name="Woodward J.E."/>
            <person name="Medigue C."/>
            <person name="Vallenet D."/>
            <person name="Lajus A."/>
            <person name="Rouy Z."/>
            <person name="Martinez-Vaz B."/>
            <person name="Tiffin P."/>
            <person name="Young N.D."/>
            <person name="Sadowsky M.J."/>
        </authorList>
    </citation>
    <scope>NUCLEOTIDE SEQUENCE [LARGE SCALE GENOMIC DNA]</scope>
    <source>
        <strain evidence="2 3">USDA4894</strain>
    </source>
</reference>
<keyword evidence="3" id="KW-1185">Reference proteome</keyword>
<evidence type="ECO:0000313" key="3">
    <source>
        <dbReference type="Proteomes" id="UP000439983"/>
    </source>
</evidence>
<evidence type="ECO:0000313" key="2">
    <source>
        <dbReference type="EMBL" id="MQX14435.1"/>
    </source>
</evidence>
<comment type="caution">
    <text evidence="2">The sequence shown here is derived from an EMBL/GenBank/DDBJ whole genome shotgun (WGS) entry which is preliminary data.</text>
</comment>
<accession>A0A6N7LBY6</accession>
<proteinExistence type="predicted"/>
<dbReference type="RefSeq" id="WP_153437513.1">
    <property type="nucleotide sequence ID" value="NZ_CP121659.1"/>
</dbReference>
<feature type="signal peptide" evidence="1">
    <location>
        <begin position="1"/>
        <end position="21"/>
    </location>
</feature>
<dbReference type="AlphaFoldDB" id="A0A6N7LBY6"/>
<organism evidence="2 3">
    <name type="scientific">Sinorhizobium terangae</name>
    <dbReference type="NCBI Taxonomy" id="110322"/>
    <lineage>
        <taxon>Bacteria</taxon>
        <taxon>Pseudomonadati</taxon>
        <taxon>Pseudomonadota</taxon>
        <taxon>Alphaproteobacteria</taxon>
        <taxon>Hyphomicrobiales</taxon>
        <taxon>Rhizobiaceae</taxon>
        <taxon>Sinorhizobium/Ensifer group</taxon>
        <taxon>Sinorhizobium</taxon>
    </lineage>
</organism>
<dbReference type="PROSITE" id="PS51257">
    <property type="entry name" value="PROKAR_LIPOPROTEIN"/>
    <property type="match status" value="1"/>
</dbReference>
<dbReference type="EMBL" id="WITC01000031">
    <property type="protein sequence ID" value="MQX14435.1"/>
    <property type="molecule type" value="Genomic_DNA"/>
</dbReference>
<protein>
    <recommendedName>
        <fullName evidence="4">Transmembrane protein</fullName>
    </recommendedName>
</protein>
<dbReference type="OrthoDB" id="8279531at2"/>
<keyword evidence="1" id="KW-0732">Signal</keyword>
<feature type="chain" id="PRO_5026676264" description="Transmembrane protein" evidence="1">
    <location>
        <begin position="22"/>
        <end position="99"/>
    </location>
</feature>
<evidence type="ECO:0000256" key="1">
    <source>
        <dbReference type="SAM" id="SignalP"/>
    </source>
</evidence>
<dbReference type="Proteomes" id="UP000439983">
    <property type="component" value="Unassembled WGS sequence"/>
</dbReference>
<name>A0A6N7LBY6_SINTE</name>
<sequence>MKDALPTLFAALLLCACSTTARPPSVGYGRYLEPIPGSITYGGQPRTRLTKAPVGSIVPHQFFDSFGHKVYETYVIEPDRSLRLVGRRIDYDIFGDMDR</sequence>